<dbReference type="CDD" id="cd00088">
    <property type="entry name" value="HPT"/>
    <property type="match status" value="1"/>
</dbReference>
<evidence type="ECO:0000256" key="7">
    <source>
        <dbReference type="ARBA" id="ARBA00022553"/>
    </source>
</evidence>
<dbReference type="InterPro" id="IPR004358">
    <property type="entry name" value="Sig_transdc_His_kin-like_C"/>
</dbReference>
<comment type="caution">
    <text evidence="18">The sequence shown here is derived from an EMBL/GenBank/DDBJ whole genome shotgun (WGS) entry which is preliminary data.</text>
</comment>
<dbReference type="Pfam" id="PF07194">
    <property type="entry name" value="P2"/>
    <property type="match status" value="1"/>
</dbReference>
<dbReference type="PROSITE" id="PS50851">
    <property type="entry name" value="CHEW"/>
    <property type="match status" value="1"/>
</dbReference>
<dbReference type="PRINTS" id="PR00344">
    <property type="entry name" value="BCTRLSENSOR"/>
</dbReference>
<dbReference type="GO" id="GO:0006935">
    <property type="term" value="P:chemotaxis"/>
    <property type="evidence" value="ECO:0007669"/>
    <property type="project" value="UniProtKB-KW"/>
</dbReference>
<evidence type="ECO:0000259" key="17">
    <source>
        <dbReference type="PROSITE" id="PS50894"/>
    </source>
</evidence>
<dbReference type="GO" id="GO:0005737">
    <property type="term" value="C:cytoplasm"/>
    <property type="evidence" value="ECO:0007669"/>
    <property type="project" value="UniProtKB-SubCell"/>
</dbReference>
<keyword evidence="6" id="KW-0145">Chemotaxis</keyword>
<dbReference type="GO" id="GO:0005524">
    <property type="term" value="F:ATP binding"/>
    <property type="evidence" value="ECO:0007669"/>
    <property type="project" value="UniProtKB-KW"/>
</dbReference>
<dbReference type="InterPro" id="IPR051315">
    <property type="entry name" value="Bact_Chemotaxis_CheA"/>
</dbReference>
<evidence type="ECO:0000256" key="12">
    <source>
        <dbReference type="ARBA" id="ARBA00023012"/>
    </source>
</evidence>
<feature type="compositionally biased region" description="Basic and acidic residues" evidence="14">
    <location>
        <begin position="413"/>
        <end position="431"/>
    </location>
</feature>
<evidence type="ECO:0000313" key="19">
    <source>
        <dbReference type="Proteomes" id="UP001597085"/>
    </source>
</evidence>
<keyword evidence="19" id="KW-1185">Reference proteome</keyword>
<dbReference type="SMART" id="SM01231">
    <property type="entry name" value="H-kinase_dim"/>
    <property type="match status" value="1"/>
</dbReference>
<dbReference type="InterPro" id="IPR010808">
    <property type="entry name" value="CheA_P2-bd"/>
</dbReference>
<feature type="region of interest" description="Disordered" evidence="14">
    <location>
        <begin position="346"/>
        <end position="461"/>
    </location>
</feature>
<dbReference type="PROSITE" id="PS50894">
    <property type="entry name" value="HPT"/>
    <property type="match status" value="1"/>
</dbReference>
<dbReference type="SUPFAM" id="SSF55052">
    <property type="entry name" value="CheY-binding domain of CheA"/>
    <property type="match status" value="1"/>
</dbReference>
<evidence type="ECO:0000256" key="3">
    <source>
        <dbReference type="ARBA" id="ARBA00012438"/>
    </source>
</evidence>
<dbReference type="CDD" id="cd16916">
    <property type="entry name" value="HATPase_CheA-like"/>
    <property type="match status" value="1"/>
</dbReference>
<sequence>MDDELYQEFITESEESITQLNNSLLDLESNPDDTEAIDDIFRQAHTLKGNFGAMGFDNAAKVAHAVEDLLDAVRNGEIEVTHERMDLVFDGMDEILDILHEIESDGESQRDPSGLVDDIRAAAAPDSDSRADSDDGDRAADAGSETAAEAESESAADEACDLAADVLDLDDPEVAEADHLYHARIELDAGDMKGVDAGLFVGGLPDDLAVVGARPDLEEIEEGEFDEDFVVFVADVPELELEPLLEDLWKVESVTLTDVSSLVGGEPATGSATSEGEPASGGSSSTESPADIGEAASSDSPETEAAASAGSPSPSEDSGVADSEAVTGDVDTDSAAAAVDAVVDAYTSGGSSTGDIDESGAEGDGDDAGESGSEAAAGGGSETAATERGSGEDGAEADPDVDGGSGESDEGGDDGRGEPGNASDDRTDRSDSGAGDGGDGSGGDSGTDDADGEETPSIQEVKSVRVDVDQLDELHSLVEQLVTSRIKLRQAVGEDETAGRDTLDELDKISSNLQDTVMDMRLIPLKKVFDKFPRLVRDLAREEEKRVSFSVEGQDIELDRTILDEISDPLMHVLRNAVDHGIETPEEREAAGKSKTGSVELRAEREHDTVVITVEDDGAGIDADVIREKASEKGIRPREELAELPDEEIYEYIFHPGFSTNEEITDVSGRGVGMDVVKTTVESLDGSVNVDSTLGAGTEISIRLPVSVAIIKVLFVQIGDREFGVPIKYIDEISQQTRIQRVDGAEVVVHEEKIFPLIRLREALELGSRRADSGMIVRVRPADRQVALRCDGVARQEEVVVTPLQGPLRGTEGLSGTAVVGDGNVVPILDVNSLPIPDEGKQARRQWAPPEDDGAEAEGAAD</sequence>
<dbReference type="InterPro" id="IPR005467">
    <property type="entry name" value="His_kinase_dom"/>
</dbReference>
<dbReference type="Gene3D" id="3.30.565.10">
    <property type="entry name" value="Histidine kinase-like ATPase, C-terminal domain"/>
    <property type="match status" value="1"/>
</dbReference>
<keyword evidence="7 13" id="KW-0597">Phosphoprotein</keyword>
<dbReference type="Pfam" id="PF02895">
    <property type="entry name" value="H-kinase_dim"/>
    <property type="match status" value="1"/>
</dbReference>
<proteinExistence type="predicted"/>
<dbReference type="RefSeq" id="WP_256420765.1">
    <property type="nucleotide sequence ID" value="NZ_JANHDI010000004.1"/>
</dbReference>
<feature type="domain" description="HPt" evidence="17">
    <location>
        <begin position="1"/>
        <end position="102"/>
    </location>
</feature>
<dbReference type="SMART" id="SM00387">
    <property type="entry name" value="HATPase_c"/>
    <property type="match status" value="1"/>
</dbReference>
<feature type="compositionally biased region" description="Acidic residues" evidence="14">
    <location>
        <begin position="393"/>
        <end position="412"/>
    </location>
</feature>
<evidence type="ECO:0000256" key="9">
    <source>
        <dbReference type="ARBA" id="ARBA00022741"/>
    </source>
</evidence>
<dbReference type="Gene3D" id="1.10.287.560">
    <property type="entry name" value="Histidine kinase CheA-like, homodimeric domain"/>
    <property type="match status" value="1"/>
</dbReference>
<dbReference type="InterPro" id="IPR035891">
    <property type="entry name" value="CheY-binding_CheA"/>
</dbReference>
<dbReference type="SUPFAM" id="SSF50341">
    <property type="entry name" value="CheW-like"/>
    <property type="match status" value="1"/>
</dbReference>
<evidence type="ECO:0000259" key="15">
    <source>
        <dbReference type="PROSITE" id="PS50109"/>
    </source>
</evidence>
<feature type="compositionally biased region" description="Acidic residues" evidence="14">
    <location>
        <begin position="850"/>
        <end position="862"/>
    </location>
</feature>
<reference evidence="18 19" key="1">
    <citation type="journal article" date="2019" name="Int. J. Syst. Evol. Microbiol.">
        <title>The Global Catalogue of Microorganisms (GCM) 10K type strain sequencing project: providing services to taxonomists for standard genome sequencing and annotation.</title>
        <authorList>
            <consortium name="The Broad Institute Genomics Platform"/>
            <consortium name="The Broad Institute Genome Sequencing Center for Infectious Disease"/>
            <person name="Wu L."/>
            <person name="Ma J."/>
        </authorList>
    </citation>
    <scope>NUCLEOTIDE SEQUENCE [LARGE SCALE GENOMIC DNA]</scope>
    <source>
        <strain evidence="18 19">CGMCC 1.12121</strain>
    </source>
</reference>
<dbReference type="PANTHER" id="PTHR43395:SF10">
    <property type="entry name" value="CHEMOTAXIS PROTEIN CHEA"/>
    <property type="match status" value="1"/>
</dbReference>
<dbReference type="InterPro" id="IPR036890">
    <property type="entry name" value="HATPase_C_sf"/>
</dbReference>
<keyword evidence="5" id="KW-0963">Cytoplasm</keyword>
<dbReference type="InterPro" id="IPR004105">
    <property type="entry name" value="CheA-like_dim"/>
</dbReference>
<dbReference type="InterPro" id="IPR036641">
    <property type="entry name" value="HPT_dom_sf"/>
</dbReference>
<dbReference type="GO" id="GO:0000160">
    <property type="term" value="P:phosphorelay signal transduction system"/>
    <property type="evidence" value="ECO:0007669"/>
    <property type="project" value="UniProtKB-KW"/>
</dbReference>
<dbReference type="PROSITE" id="PS50109">
    <property type="entry name" value="HIS_KIN"/>
    <property type="match status" value="1"/>
</dbReference>
<dbReference type="FunFam" id="3.30.565.10:FF:000016">
    <property type="entry name" value="Chemotaxis protein CheA, putative"/>
    <property type="match status" value="1"/>
</dbReference>
<dbReference type="InterPro" id="IPR036061">
    <property type="entry name" value="CheW-like_dom_sf"/>
</dbReference>
<dbReference type="Pfam" id="PF01584">
    <property type="entry name" value="CheW"/>
    <property type="match status" value="1"/>
</dbReference>
<dbReference type="SMART" id="SM00073">
    <property type="entry name" value="HPT"/>
    <property type="match status" value="1"/>
</dbReference>
<keyword evidence="10" id="KW-0418">Kinase</keyword>
<evidence type="ECO:0000256" key="2">
    <source>
        <dbReference type="ARBA" id="ARBA00004496"/>
    </source>
</evidence>
<protein>
    <recommendedName>
        <fullName evidence="4">Chemotaxis protein CheA</fullName>
        <ecNumber evidence="3">2.7.13.3</ecNumber>
    </recommendedName>
</protein>
<evidence type="ECO:0000256" key="6">
    <source>
        <dbReference type="ARBA" id="ARBA00022500"/>
    </source>
</evidence>
<feature type="compositionally biased region" description="Basic and acidic residues" evidence="14">
    <location>
        <begin position="127"/>
        <end position="140"/>
    </location>
</feature>
<dbReference type="AlphaFoldDB" id="A0ABD6CQU0"/>
<dbReference type="SUPFAM" id="SSF55874">
    <property type="entry name" value="ATPase domain of HSP90 chaperone/DNA topoisomerase II/histidine kinase"/>
    <property type="match status" value="1"/>
</dbReference>
<evidence type="ECO:0000259" key="16">
    <source>
        <dbReference type="PROSITE" id="PS50851"/>
    </source>
</evidence>
<evidence type="ECO:0000313" key="18">
    <source>
        <dbReference type="EMBL" id="MFD1599606.1"/>
    </source>
</evidence>
<feature type="compositionally biased region" description="Gly residues" evidence="14">
    <location>
        <begin position="434"/>
        <end position="445"/>
    </location>
</feature>
<dbReference type="Pfam" id="PF02518">
    <property type="entry name" value="HATPase_c"/>
    <property type="match status" value="1"/>
</dbReference>
<dbReference type="EMBL" id="JBHUDK010000010">
    <property type="protein sequence ID" value="MFD1599606.1"/>
    <property type="molecule type" value="Genomic_DNA"/>
</dbReference>
<evidence type="ECO:0000256" key="11">
    <source>
        <dbReference type="ARBA" id="ARBA00022840"/>
    </source>
</evidence>
<dbReference type="InterPro" id="IPR037006">
    <property type="entry name" value="CheA-like_homodim_sf"/>
</dbReference>
<dbReference type="GO" id="GO:0004673">
    <property type="term" value="F:protein histidine kinase activity"/>
    <property type="evidence" value="ECO:0007669"/>
    <property type="project" value="UniProtKB-EC"/>
</dbReference>
<name>A0ABD6CQU0_9EURY</name>
<dbReference type="SUPFAM" id="SSF47226">
    <property type="entry name" value="Histidine-containing phosphotransfer domain, HPT domain"/>
    <property type="match status" value="1"/>
</dbReference>
<accession>A0ABD6CQU0</accession>
<dbReference type="InterPro" id="IPR008207">
    <property type="entry name" value="Sig_transdc_His_kin_Hpt_dom"/>
</dbReference>
<feature type="compositionally biased region" description="Low complexity" evidence="14">
    <location>
        <begin position="270"/>
        <end position="290"/>
    </location>
</feature>
<dbReference type="Gene3D" id="2.30.30.40">
    <property type="entry name" value="SH3 Domains"/>
    <property type="match status" value="1"/>
</dbReference>
<feature type="domain" description="CheW-like" evidence="16">
    <location>
        <begin position="710"/>
        <end position="840"/>
    </location>
</feature>
<comment type="subcellular location">
    <subcellularLocation>
        <location evidence="2">Cytoplasm</location>
    </subcellularLocation>
</comment>
<evidence type="ECO:0000256" key="4">
    <source>
        <dbReference type="ARBA" id="ARBA00021495"/>
    </source>
</evidence>
<feature type="compositionally biased region" description="Acidic residues" evidence="14">
    <location>
        <begin position="148"/>
        <end position="157"/>
    </location>
</feature>
<keyword evidence="12" id="KW-0902">Two-component regulatory system</keyword>
<organism evidence="18 19">
    <name type="scientific">Halobellus rarus</name>
    <dbReference type="NCBI Taxonomy" id="1126237"/>
    <lineage>
        <taxon>Archaea</taxon>
        <taxon>Methanobacteriati</taxon>
        <taxon>Methanobacteriota</taxon>
        <taxon>Stenosarchaea group</taxon>
        <taxon>Halobacteria</taxon>
        <taxon>Halobacteriales</taxon>
        <taxon>Haloferacaceae</taxon>
        <taxon>Halobellus</taxon>
    </lineage>
</organism>
<dbReference type="SMART" id="SM00260">
    <property type="entry name" value="CheW"/>
    <property type="match status" value="1"/>
</dbReference>
<feature type="modified residue" description="Phosphohistidine" evidence="13">
    <location>
        <position position="45"/>
    </location>
</feature>
<dbReference type="PANTHER" id="PTHR43395">
    <property type="entry name" value="SENSOR HISTIDINE KINASE CHEA"/>
    <property type="match status" value="1"/>
</dbReference>
<keyword evidence="9" id="KW-0547">Nucleotide-binding</keyword>
<dbReference type="Pfam" id="PF01627">
    <property type="entry name" value="Hpt"/>
    <property type="match status" value="1"/>
</dbReference>
<feature type="region of interest" description="Disordered" evidence="14">
    <location>
        <begin position="837"/>
        <end position="862"/>
    </location>
</feature>
<feature type="region of interest" description="Disordered" evidence="14">
    <location>
        <begin position="261"/>
        <end position="333"/>
    </location>
</feature>
<feature type="region of interest" description="Disordered" evidence="14">
    <location>
        <begin position="122"/>
        <end position="157"/>
    </location>
</feature>
<keyword evidence="11" id="KW-0067">ATP-binding</keyword>
<dbReference type="EC" id="2.7.13.3" evidence="3"/>
<keyword evidence="8" id="KW-0808">Transferase</keyword>
<dbReference type="InterPro" id="IPR003594">
    <property type="entry name" value="HATPase_dom"/>
</dbReference>
<feature type="compositionally biased region" description="Acidic residues" evidence="14">
    <location>
        <begin position="355"/>
        <end position="369"/>
    </location>
</feature>
<dbReference type="Gene3D" id="1.20.120.160">
    <property type="entry name" value="HPT domain"/>
    <property type="match status" value="1"/>
</dbReference>
<feature type="domain" description="Histidine kinase" evidence="15">
    <location>
        <begin position="501"/>
        <end position="708"/>
    </location>
</feature>
<dbReference type="SUPFAM" id="SSF47384">
    <property type="entry name" value="Homodimeric domain of signal transducing histidine kinase"/>
    <property type="match status" value="1"/>
</dbReference>
<evidence type="ECO:0000256" key="5">
    <source>
        <dbReference type="ARBA" id="ARBA00022490"/>
    </source>
</evidence>
<evidence type="ECO:0000256" key="10">
    <source>
        <dbReference type="ARBA" id="ARBA00022777"/>
    </source>
</evidence>
<evidence type="ECO:0000256" key="13">
    <source>
        <dbReference type="PROSITE-ProRule" id="PRU00110"/>
    </source>
</evidence>
<dbReference type="InterPro" id="IPR002545">
    <property type="entry name" value="CheW-lke_dom"/>
</dbReference>
<dbReference type="InterPro" id="IPR036097">
    <property type="entry name" value="HisK_dim/P_sf"/>
</dbReference>
<gene>
    <name evidence="18" type="ORF">ACFSBX_11635</name>
</gene>
<dbReference type="Proteomes" id="UP001597085">
    <property type="component" value="Unassembled WGS sequence"/>
</dbReference>
<evidence type="ECO:0000256" key="14">
    <source>
        <dbReference type="SAM" id="MobiDB-lite"/>
    </source>
</evidence>
<comment type="catalytic activity">
    <reaction evidence="1">
        <text>ATP + protein L-histidine = ADP + protein N-phospho-L-histidine.</text>
        <dbReference type="EC" id="2.7.13.3"/>
    </reaction>
</comment>
<feature type="compositionally biased region" description="Low complexity" evidence="14">
    <location>
        <begin position="370"/>
        <end position="387"/>
    </location>
</feature>
<evidence type="ECO:0000256" key="1">
    <source>
        <dbReference type="ARBA" id="ARBA00000085"/>
    </source>
</evidence>
<evidence type="ECO:0000256" key="8">
    <source>
        <dbReference type="ARBA" id="ARBA00022679"/>
    </source>
</evidence>
<feature type="compositionally biased region" description="Low complexity" evidence="14">
    <location>
        <begin position="303"/>
        <end position="318"/>
    </location>
</feature>